<dbReference type="SUPFAM" id="SSF56672">
    <property type="entry name" value="DNA/RNA polymerases"/>
    <property type="match status" value="1"/>
</dbReference>
<keyword evidence="5" id="KW-1185">Reference proteome</keyword>
<evidence type="ECO:0000259" key="3">
    <source>
        <dbReference type="PROSITE" id="PS50173"/>
    </source>
</evidence>
<accession>A0ABQ4B2S9</accession>
<dbReference type="Gene3D" id="3.40.1170.60">
    <property type="match status" value="1"/>
</dbReference>
<keyword evidence="1" id="KW-0227">DNA damage</keyword>
<feature type="compositionally biased region" description="Pro residues" evidence="2">
    <location>
        <begin position="442"/>
        <end position="462"/>
    </location>
</feature>
<dbReference type="InterPro" id="IPR043502">
    <property type="entry name" value="DNA/RNA_pol_sf"/>
</dbReference>
<organism evidence="4 5">
    <name type="scientific">Actinoplanes palleronii</name>
    <dbReference type="NCBI Taxonomy" id="113570"/>
    <lineage>
        <taxon>Bacteria</taxon>
        <taxon>Bacillati</taxon>
        <taxon>Actinomycetota</taxon>
        <taxon>Actinomycetes</taxon>
        <taxon>Micromonosporales</taxon>
        <taxon>Micromonosporaceae</taxon>
        <taxon>Actinoplanes</taxon>
    </lineage>
</organism>
<proteinExistence type="predicted"/>
<reference evidence="4 5" key="1">
    <citation type="submission" date="2021-01" db="EMBL/GenBank/DDBJ databases">
        <title>Whole genome shotgun sequence of Actinoplanes palleronii NBRC 14916.</title>
        <authorList>
            <person name="Komaki H."/>
            <person name="Tamura T."/>
        </authorList>
    </citation>
    <scope>NUCLEOTIDE SEQUENCE [LARGE SCALE GENOMIC DNA]</scope>
    <source>
        <strain evidence="4 5">NBRC 14916</strain>
    </source>
</reference>
<gene>
    <name evidence="4" type="ORF">Apa02nite_010730</name>
</gene>
<dbReference type="CDD" id="cd03468">
    <property type="entry name" value="PolY_like"/>
    <property type="match status" value="1"/>
</dbReference>
<evidence type="ECO:0000313" key="5">
    <source>
        <dbReference type="Proteomes" id="UP000624709"/>
    </source>
</evidence>
<feature type="domain" description="UmuC" evidence="3">
    <location>
        <begin position="27"/>
        <end position="152"/>
    </location>
</feature>
<protein>
    <recommendedName>
        <fullName evidence="3">UmuC domain-containing protein</fullName>
    </recommendedName>
</protein>
<evidence type="ECO:0000256" key="1">
    <source>
        <dbReference type="ARBA" id="ARBA00022763"/>
    </source>
</evidence>
<dbReference type="InterPro" id="IPR001126">
    <property type="entry name" value="UmuC"/>
</dbReference>
<feature type="region of interest" description="Disordered" evidence="2">
    <location>
        <begin position="598"/>
        <end position="644"/>
    </location>
</feature>
<dbReference type="Proteomes" id="UP000624709">
    <property type="component" value="Unassembled WGS sequence"/>
</dbReference>
<feature type="region of interest" description="Disordered" evidence="2">
    <location>
        <begin position="434"/>
        <end position="471"/>
    </location>
</feature>
<dbReference type="InterPro" id="IPR050356">
    <property type="entry name" value="SulA_CellDiv_inhibitor"/>
</dbReference>
<name>A0ABQ4B2S9_9ACTN</name>
<evidence type="ECO:0000313" key="4">
    <source>
        <dbReference type="EMBL" id="GIE64965.1"/>
    </source>
</evidence>
<comment type="caution">
    <text evidence="4">The sequence shown here is derived from an EMBL/GenBank/DDBJ whole genome shotgun (WGS) entry which is preliminary data.</text>
</comment>
<dbReference type="PANTHER" id="PTHR35369:SF2">
    <property type="entry name" value="BLR3025 PROTEIN"/>
    <property type="match status" value="1"/>
</dbReference>
<evidence type="ECO:0000256" key="2">
    <source>
        <dbReference type="SAM" id="MobiDB-lite"/>
    </source>
</evidence>
<dbReference type="PANTHER" id="PTHR35369">
    <property type="entry name" value="BLR3025 PROTEIN-RELATED"/>
    <property type="match status" value="1"/>
</dbReference>
<dbReference type="PROSITE" id="PS50173">
    <property type="entry name" value="UMUC"/>
    <property type="match status" value="1"/>
</dbReference>
<dbReference type="Pfam" id="PF00817">
    <property type="entry name" value="IMS"/>
    <property type="match status" value="1"/>
</dbReference>
<dbReference type="EMBL" id="BOMS01000014">
    <property type="protein sequence ID" value="GIE64965.1"/>
    <property type="molecule type" value="Genomic_DNA"/>
</dbReference>
<sequence>MRTLLLWCPDWPVVAAEIVLGVPAAEPIAVFANNRVLACSEAARRETVRRGLRRRDAQGRCPQLVVVEHDPGRDARAFEPVVAAVEEVAAGVEVIRPGACALAARGPSRYYGGEETAAERIVEHVGQTCAVESQVGIADGVFAAGIAARAGRIVAPGGTPAFLADVPVGALDRPELNDLLRRLGVTTLGEFAALPAGDVLTRFGFDGALAHRLACGSDHRPLAVRQPPPDLAVSDTYDEPLDRVDTAAFAGRVLAERLHERLAGYGLACTRLGVEAVTADGQELHRVWRHDGLLTAAAIAERVRWQLDGWLTGARRSGPARPTAGLVKLSLIPDGILVHAGLQPGLWGDAGAERDRAHRAFSRVQGLLGPEAVVTPVIGGGRSGDDQIRLVPWGDERSPAHPAAAHADPIPGLITVPVLDRTIAPELPASPATLSTRHFPVPITPARPPLTAPASPAPPATPATPARPLLATPAPAPPVPAPAVSQAAAVSPASVSAVSQAAAVSPASVSAVSRAAAVSPAPVSAPAVSQAAAVSPVPAAAVSPVSAVSRAVAVGRVDAVNSGPIASRAEAVSPAPAVAAGRKVAEKPGERLASVSHLRPIVRQDVPEPEGEDREGPGPQDVVAGGPVAGRPEVTPAPGQPAVVRGRKARWPPLLPPWPGRLPRPSPAMVLPQPLPAVVHDETGLPIGVSARLELTGVPAALTVDRSGPLVITGWAGPWPIDERWWTPEEGRRRARFQMSLADGRALLLSLAAGQWTVEAIYD</sequence>